<feature type="compositionally biased region" description="Polar residues" evidence="10">
    <location>
        <begin position="925"/>
        <end position="938"/>
    </location>
</feature>
<gene>
    <name evidence="12" type="ORF">Cvel_25279</name>
</gene>
<feature type="binding site" evidence="9">
    <location>
        <position position="74"/>
    </location>
    <ligand>
        <name>ATP</name>
        <dbReference type="ChEBI" id="CHEBI:30616"/>
    </ligand>
</feature>
<feature type="domain" description="Protein kinase" evidence="11">
    <location>
        <begin position="40"/>
        <end position="336"/>
    </location>
</feature>
<dbReference type="SUPFAM" id="SSF56112">
    <property type="entry name" value="Protein kinase-like (PK-like)"/>
    <property type="match status" value="1"/>
</dbReference>
<dbReference type="PROSITE" id="PS50011">
    <property type="entry name" value="PROTEIN_KINASE_DOM"/>
    <property type="match status" value="1"/>
</dbReference>
<dbReference type="GO" id="GO:0005524">
    <property type="term" value="F:ATP binding"/>
    <property type="evidence" value="ECO:0007669"/>
    <property type="project" value="UniProtKB-UniRule"/>
</dbReference>
<dbReference type="InterPro" id="IPR030616">
    <property type="entry name" value="Aur-like"/>
</dbReference>
<evidence type="ECO:0000256" key="4">
    <source>
        <dbReference type="ARBA" id="ARBA00022777"/>
    </source>
</evidence>
<dbReference type="InterPro" id="IPR011009">
    <property type="entry name" value="Kinase-like_dom_sf"/>
</dbReference>
<keyword evidence="5 7" id="KW-0067">ATP-binding</keyword>
<evidence type="ECO:0000256" key="10">
    <source>
        <dbReference type="SAM" id="MobiDB-lite"/>
    </source>
</evidence>
<accession>A0A0G4H8U0</accession>
<feature type="cross-link" description="Glycyl lysine isopeptide (Lys-Gly) (interchain with G-Cter in SUMO2)" evidence="8">
    <location>
        <position position="167"/>
    </location>
</feature>
<keyword evidence="4" id="KW-0418">Kinase</keyword>
<dbReference type="PROSITE" id="PS00108">
    <property type="entry name" value="PROTEIN_KINASE_ST"/>
    <property type="match status" value="1"/>
</dbReference>
<keyword evidence="2" id="KW-0808">Transferase</keyword>
<evidence type="ECO:0000256" key="2">
    <source>
        <dbReference type="ARBA" id="ARBA00022679"/>
    </source>
</evidence>
<dbReference type="SMART" id="SM00220">
    <property type="entry name" value="S_TKc"/>
    <property type="match status" value="1"/>
</dbReference>
<evidence type="ECO:0000313" key="12">
    <source>
        <dbReference type="EMBL" id="CEM40383.1"/>
    </source>
</evidence>
<evidence type="ECO:0000256" key="8">
    <source>
        <dbReference type="PIRSR" id="PIRSR630616-3"/>
    </source>
</evidence>
<feature type="binding site" evidence="7">
    <location>
        <begin position="169"/>
        <end position="170"/>
    </location>
    <ligand>
        <name>ATP</name>
        <dbReference type="ChEBI" id="CHEBI:30616"/>
    </ligand>
</feature>
<dbReference type="InterPro" id="IPR008271">
    <property type="entry name" value="Ser/Thr_kinase_AS"/>
</dbReference>
<dbReference type="InterPro" id="IPR000719">
    <property type="entry name" value="Prot_kinase_dom"/>
</dbReference>
<dbReference type="EMBL" id="CDMZ01002027">
    <property type="protein sequence ID" value="CEM40383.1"/>
    <property type="molecule type" value="Genomic_DNA"/>
</dbReference>
<reference evidence="12" key="1">
    <citation type="submission" date="2014-11" db="EMBL/GenBank/DDBJ databases">
        <authorList>
            <person name="Otto D Thomas"/>
            <person name="Naeem Raeece"/>
        </authorList>
    </citation>
    <scope>NUCLEOTIDE SEQUENCE</scope>
</reference>
<feature type="region of interest" description="Disordered" evidence="10">
    <location>
        <begin position="919"/>
        <end position="956"/>
    </location>
</feature>
<feature type="region of interest" description="Disordered" evidence="10">
    <location>
        <begin position="873"/>
        <end position="899"/>
    </location>
</feature>
<feature type="compositionally biased region" description="Basic and acidic residues" evidence="10">
    <location>
        <begin position="626"/>
        <end position="643"/>
    </location>
</feature>
<feature type="binding site" evidence="7">
    <location>
        <position position="211"/>
    </location>
    <ligand>
        <name>ATP</name>
        <dbReference type="ChEBI" id="CHEBI:30616"/>
    </ligand>
</feature>
<evidence type="ECO:0000256" key="7">
    <source>
        <dbReference type="PIRSR" id="PIRSR630616-2"/>
    </source>
</evidence>
<proteinExistence type="predicted"/>
<organism evidence="12">
    <name type="scientific">Chromera velia CCMP2878</name>
    <dbReference type="NCBI Taxonomy" id="1169474"/>
    <lineage>
        <taxon>Eukaryota</taxon>
        <taxon>Sar</taxon>
        <taxon>Alveolata</taxon>
        <taxon>Colpodellida</taxon>
        <taxon>Chromeraceae</taxon>
        <taxon>Chromera</taxon>
    </lineage>
</organism>
<dbReference type="PROSITE" id="PS00107">
    <property type="entry name" value="PROTEIN_KINASE_ATP"/>
    <property type="match status" value="1"/>
</dbReference>
<dbReference type="Pfam" id="PF00069">
    <property type="entry name" value="Pkinase"/>
    <property type="match status" value="1"/>
</dbReference>
<feature type="region of interest" description="Disordered" evidence="10">
    <location>
        <begin position="470"/>
        <end position="525"/>
    </location>
</feature>
<dbReference type="VEuPathDB" id="CryptoDB:Cvel_25279"/>
<feature type="active site" description="Proton acceptor" evidence="6">
    <location>
        <position position="165"/>
    </location>
</feature>
<dbReference type="InterPro" id="IPR017441">
    <property type="entry name" value="Protein_kinase_ATP_BS"/>
</dbReference>
<dbReference type="PANTHER" id="PTHR24350">
    <property type="entry name" value="SERINE/THREONINE-PROTEIN KINASE IAL-RELATED"/>
    <property type="match status" value="1"/>
</dbReference>
<feature type="binding site" evidence="7">
    <location>
        <position position="69"/>
    </location>
    <ligand>
        <name>ATP</name>
        <dbReference type="ChEBI" id="CHEBI:30616"/>
    </ligand>
</feature>
<keyword evidence="3 7" id="KW-0547">Nucleotide-binding</keyword>
<dbReference type="GO" id="GO:0004674">
    <property type="term" value="F:protein serine/threonine kinase activity"/>
    <property type="evidence" value="ECO:0007669"/>
    <property type="project" value="UniProtKB-KW"/>
</dbReference>
<feature type="compositionally biased region" description="Low complexity" evidence="10">
    <location>
        <begin position="644"/>
        <end position="654"/>
    </location>
</feature>
<name>A0A0G4H8U0_9ALVE</name>
<feature type="region of interest" description="Disordered" evidence="10">
    <location>
        <begin position="743"/>
        <end position="814"/>
    </location>
</feature>
<dbReference type="AlphaFoldDB" id="A0A0G4H8U0"/>
<evidence type="ECO:0000256" key="3">
    <source>
        <dbReference type="ARBA" id="ARBA00022741"/>
    </source>
</evidence>
<evidence type="ECO:0000256" key="9">
    <source>
        <dbReference type="PROSITE-ProRule" id="PRU10141"/>
    </source>
</evidence>
<evidence type="ECO:0000256" key="5">
    <source>
        <dbReference type="ARBA" id="ARBA00022840"/>
    </source>
</evidence>
<sequence length="1137" mass="123170">MGQTPSCSSSSLKKGHYDFLRVRPSLENERIRFRDLQSDYRLLHVVGAGYSGEVRLGLCNLTKQLVAIKSFPLKSINTVKAKLLKNEVLLHLSLDHPAIAKVMSVHVDGNGGHLVTEFCPGKQLRDLLSQGRDPVFLPEADVIRLCRQMFDAVRYLHERKVVHRDLKLENFLCIIEGREDEVGGESGTERARNGSTDAPVDFSEVQVKLIDFGFARLLSGGDSRGDTSADADRLSGCLGTAAYIPPEMLNFRQAHGTPADMWSLGVVVYFLLCGRFPFDGRRKDELFRRIVEDGPCFDGQPWDSVSVVALDFVRGLLEKDPSRRLTAEEAVRHPWLQTPLPESRRSFVLDGEGVGVLSTPTAGGVAESPMAGGPVTPSEGGGRRGGGEETASSALAGRILSHLRRFASLNSLERAVCLLAAQALYFARNDTEAGRSALEAFAAVRGGFSGPATLTFPEFRDAILRLQRESLRERSMKERSPREQERAPPINRRQTLPAKTGAGAGRLERNHTFTRNGQQEDLEGQRQVAEGIGPPTRSLSGGSWFLRWWPQFSLHLLPHHYHQSDPPHAAPQVGLTTDEALTELSEREARSLFVALARHPSESPLLFRNFAVDRRRGKSRSPNAAVKEEGSRPRSSSDFKKMSSDSTVTAASTAPRKIVEKETGGLTQALTRTSTATNGGGGVAGGPASSSAVAVEEKGVACEASDADVGALHARVLSGMVRDECLPPLHECSEDSDSNIVKGQEKAKGQGGGPAIPSMSGGVDMKGPREGRRRGRENSGSSSGDRSFRPGRGNKRWWTMESVDSKDSANGLSSSSEYADRVCEEGEVFFSDFVAALCIGPIFDEGGSTAAEIMSIVFRTILMGRGEYSHQNLKLPASGNTEKEKDLAEHLPRQDSGRRFSRKTTLIATLSTAVSTVHAVPPKTVSPSPQDSLPSSTAARPRGLSGNASPLIEPQQVQVPSPILHKTSDATPAGPQAFTEHPAKAALVFTDIVRVLGVSFRGESVEGRFREIFGPTKAVEGVTLEDFAEAAARTRASLAAKRSASSRAPRRFADLGMQACSRWCGCGLLCGKRRLRDEVELENRRKKLWAAQAQEARRQMSRTLTVSFVSESPVPSVALSICLPLDAPRSSNVRGGA</sequence>
<feature type="region of interest" description="Disordered" evidence="10">
    <location>
        <begin position="361"/>
        <end position="390"/>
    </location>
</feature>
<feature type="compositionally biased region" description="Basic and acidic residues" evidence="10">
    <location>
        <begin position="470"/>
        <end position="486"/>
    </location>
</feature>
<feature type="region of interest" description="Disordered" evidence="10">
    <location>
        <begin position="614"/>
        <end position="690"/>
    </location>
</feature>
<protein>
    <recommendedName>
        <fullName evidence="11">Protein kinase domain-containing protein</fullName>
    </recommendedName>
</protein>
<evidence type="ECO:0000256" key="1">
    <source>
        <dbReference type="ARBA" id="ARBA00022527"/>
    </source>
</evidence>
<evidence type="ECO:0000256" key="6">
    <source>
        <dbReference type="PIRSR" id="PIRSR630616-1"/>
    </source>
</evidence>
<evidence type="ECO:0000259" key="11">
    <source>
        <dbReference type="PROSITE" id="PS50011"/>
    </source>
</evidence>
<dbReference type="Gene3D" id="1.10.510.10">
    <property type="entry name" value="Transferase(Phosphotransferase) domain 1"/>
    <property type="match status" value="1"/>
</dbReference>
<feature type="compositionally biased region" description="Basic and acidic residues" evidence="10">
    <location>
        <begin position="881"/>
        <end position="898"/>
    </location>
</feature>
<keyword evidence="1" id="KW-0723">Serine/threonine-protein kinase</keyword>